<dbReference type="SUPFAM" id="SSF54452">
    <property type="entry name" value="MHC antigen-recognition domain"/>
    <property type="match status" value="1"/>
</dbReference>
<evidence type="ECO:0000256" key="2">
    <source>
        <dbReference type="SAM" id="MobiDB-lite"/>
    </source>
</evidence>
<proteinExistence type="predicted"/>
<evidence type="ECO:0000256" key="1">
    <source>
        <dbReference type="ARBA" id="ARBA00023180"/>
    </source>
</evidence>
<evidence type="ECO:0000313" key="3">
    <source>
        <dbReference type="EMBL" id="AAB58927.1"/>
    </source>
</evidence>
<organism evidence="3">
    <name type="scientific">Sus scrofa</name>
    <name type="common">Pig</name>
    <dbReference type="NCBI Taxonomy" id="9823"/>
    <lineage>
        <taxon>Eukaryota</taxon>
        <taxon>Metazoa</taxon>
        <taxon>Chordata</taxon>
        <taxon>Craniata</taxon>
        <taxon>Vertebrata</taxon>
        <taxon>Euteleostomi</taxon>
        <taxon>Mammalia</taxon>
        <taxon>Eutheria</taxon>
        <taxon>Laurasiatheria</taxon>
        <taxon>Artiodactyla</taxon>
        <taxon>Suina</taxon>
        <taxon>Suidae</taxon>
        <taxon>Sus</taxon>
    </lineage>
</organism>
<gene>
    <name evidence="3" type="primary">PG2II</name>
</gene>
<protein>
    <submittedName>
        <fullName evidence="3">Major histocompatibility complex class I antigen</fullName>
    </submittedName>
</protein>
<dbReference type="PRINTS" id="PR01638">
    <property type="entry name" value="MHCCLASSI"/>
</dbReference>
<feature type="non-terminal residue" evidence="3">
    <location>
        <position position="94"/>
    </location>
</feature>
<dbReference type="InterPro" id="IPR037055">
    <property type="entry name" value="MHC_I-like_Ag-recog_sf"/>
</dbReference>
<keyword evidence="1" id="KW-0325">Glycoprotein</keyword>
<dbReference type="AlphaFoldDB" id="O02941"/>
<name>O02941_PIG</name>
<dbReference type="InterPro" id="IPR011162">
    <property type="entry name" value="MHC_I/II-like_Ag-recog"/>
</dbReference>
<sequence length="94" mass="10312">RSPRPIGRQVGLQVGPDGLLLRGYRQDALQRRRLPRPERGPALLDRGGHGGSDLQAQVGGGQCGGEERSYLQGRCVEWLRRSVEMAKDTLQHAG</sequence>
<accession>O02941</accession>
<feature type="region of interest" description="Disordered" evidence="2">
    <location>
        <begin position="30"/>
        <end position="65"/>
    </location>
</feature>
<reference evidence="3" key="2">
    <citation type="submission" date="1997-04" db="EMBL/GenBank/DDBJ databases">
        <authorList>
            <person name="Shabahang M."/>
        </authorList>
    </citation>
    <scope>NUCLEOTIDE SEQUENCE</scope>
    <source>
        <tissue evidence="3">Liver</tissue>
    </source>
</reference>
<feature type="compositionally biased region" description="Basic and acidic residues" evidence="2">
    <location>
        <begin position="30"/>
        <end position="39"/>
    </location>
</feature>
<dbReference type="InterPro" id="IPR001039">
    <property type="entry name" value="MHC_I_a_a1/a2"/>
</dbReference>
<dbReference type="EMBL" id="AF000079">
    <property type="protein sequence ID" value="AAB58927.1"/>
    <property type="molecule type" value="Genomic_DNA"/>
</dbReference>
<feature type="non-terminal residue" evidence="3">
    <location>
        <position position="1"/>
    </location>
</feature>
<reference evidence="3" key="1">
    <citation type="journal article" date="1996" name="J. Anim. Breed. Genet.">
        <title>Molecular characterization of the porcine MHC class I region.</title>
        <authorList>
            <person name="Shabahang M."/>
            <person name="Gaycken U."/>
            <person name="Meyer J.-N."/>
            <person name="Hertner U."/>
            <person name="Glodek P."/>
        </authorList>
    </citation>
    <scope>NUCLEOTIDE SEQUENCE</scope>
    <source>
        <tissue evidence="3">Liver</tissue>
    </source>
</reference>
<dbReference type="Gene3D" id="3.30.500.10">
    <property type="entry name" value="MHC class I-like antigen recognition-like"/>
    <property type="match status" value="1"/>
</dbReference>